<gene>
    <name evidence="1" type="ORF">BGZ95_008740</name>
</gene>
<dbReference type="Proteomes" id="UP001194580">
    <property type="component" value="Unassembled WGS sequence"/>
</dbReference>
<keyword evidence="2" id="KW-1185">Reference proteome</keyword>
<dbReference type="AlphaFoldDB" id="A0AAD4D152"/>
<sequence>ANVQDVTDLRHGVACAFLELSKLLQELNQPERAKESSSKAHDWGHTEVEMLSISTRPSLETGISFATRLSLGASVPIVAQPSPKITNATQLPLKTTGSTAAQQPSETLVSVVTQPALDKLATTDVDKPVDGAFIMQGRAPSVIEHKLPEPDERLISTHQLVYCLGLLKAPPSSDDPHQDSALHW</sequence>
<protein>
    <submittedName>
        <fullName evidence="1">Uncharacterized protein</fullName>
    </submittedName>
</protein>
<proteinExistence type="predicted"/>
<evidence type="ECO:0000313" key="2">
    <source>
        <dbReference type="Proteomes" id="UP001194580"/>
    </source>
</evidence>
<organism evidence="1 2">
    <name type="scientific">Linnemannia exigua</name>
    <dbReference type="NCBI Taxonomy" id="604196"/>
    <lineage>
        <taxon>Eukaryota</taxon>
        <taxon>Fungi</taxon>
        <taxon>Fungi incertae sedis</taxon>
        <taxon>Mucoromycota</taxon>
        <taxon>Mortierellomycotina</taxon>
        <taxon>Mortierellomycetes</taxon>
        <taxon>Mortierellales</taxon>
        <taxon>Mortierellaceae</taxon>
        <taxon>Linnemannia</taxon>
    </lineage>
</organism>
<comment type="caution">
    <text evidence="1">The sequence shown here is derived from an EMBL/GenBank/DDBJ whole genome shotgun (WGS) entry which is preliminary data.</text>
</comment>
<dbReference type="EMBL" id="JAAAIL010004744">
    <property type="protein sequence ID" value="KAG0247380.1"/>
    <property type="molecule type" value="Genomic_DNA"/>
</dbReference>
<name>A0AAD4D152_9FUNG</name>
<reference evidence="1" key="1">
    <citation type="journal article" date="2020" name="Fungal Divers.">
        <title>Resolving the Mortierellaceae phylogeny through synthesis of multi-gene phylogenetics and phylogenomics.</title>
        <authorList>
            <person name="Vandepol N."/>
            <person name="Liber J."/>
            <person name="Desiro A."/>
            <person name="Na H."/>
            <person name="Kennedy M."/>
            <person name="Barry K."/>
            <person name="Grigoriev I.V."/>
            <person name="Miller A.N."/>
            <person name="O'Donnell K."/>
            <person name="Stajich J.E."/>
            <person name="Bonito G."/>
        </authorList>
    </citation>
    <scope>NUCLEOTIDE SEQUENCE</scope>
    <source>
        <strain evidence="1">NRRL 28262</strain>
    </source>
</reference>
<accession>A0AAD4D152</accession>
<feature type="non-terminal residue" evidence="1">
    <location>
        <position position="1"/>
    </location>
</feature>
<evidence type="ECO:0000313" key="1">
    <source>
        <dbReference type="EMBL" id="KAG0247380.1"/>
    </source>
</evidence>
<feature type="non-terminal residue" evidence="1">
    <location>
        <position position="184"/>
    </location>
</feature>